<dbReference type="EMBL" id="UGTS01000004">
    <property type="protein sequence ID" value="SUC21597.1"/>
    <property type="molecule type" value="Genomic_DNA"/>
</dbReference>
<keyword evidence="1" id="KW-0436">Ligase</keyword>
<sequence length="77" mass="9141">MPFHREMMEHPDFIDNFSVHTRWIESDFQAKNSHFPRSIPAENEPLVRTFIEIDGRRHQLALPATITFSLGRYTHGY</sequence>
<evidence type="ECO:0000313" key="1">
    <source>
        <dbReference type="EMBL" id="SUC21597.1"/>
    </source>
</evidence>
<proteinExistence type="predicted"/>
<name>A0A379FKA5_PROMI</name>
<dbReference type="Proteomes" id="UP000254191">
    <property type="component" value="Unassembled WGS sequence"/>
</dbReference>
<dbReference type="EC" id="6.3.4.14" evidence="1"/>
<gene>
    <name evidence="1" type="ORF">NCTC11938_02389</name>
</gene>
<protein>
    <submittedName>
        <fullName evidence="1">Bifunctional acetyl-/propionyl-coenzyme A carboxylase subunit alpha</fullName>
        <ecNumber evidence="1">6.3.4.14</ecNumber>
    </submittedName>
</protein>
<evidence type="ECO:0000313" key="2">
    <source>
        <dbReference type="Proteomes" id="UP000254191"/>
    </source>
</evidence>
<reference evidence="1 2" key="1">
    <citation type="submission" date="2018-06" db="EMBL/GenBank/DDBJ databases">
        <authorList>
            <consortium name="Pathogen Informatics"/>
            <person name="Doyle S."/>
        </authorList>
    </citation>
    <scope>NUCLEOTIDE SEQUENCE [LARGE SCALE GENOMIC DNA]</scope>
    <source>
        <strain evidence="1 2">NCTC11938</strain>
    </source>
</reference>
<dbReference type="GO" id="GO:0004075">
    <property type="term" value="F:biotin carboxylase activity"/>
    <property type="evidence" value="ECO:0007669"/>
    <property type="project" value="UniProtKB-EC"/>
</dbReference>
<organism evidence="1 2">
    <name type="scientific">Proteus mirabilis</name>
    <dbReference type="NCBI Taxonomy" id="584"/>
    <lineage>
        <taxon>Bacteria</taxon>
        <taxon>Pseudomonadati</taxon>
        <taxon>Pseudomonadota</taxon>
        <taxon>Gammaproteobacteria</taxon>
        <taxon>Enterobacterales</taxon>
        <taxon>Morganellaceae</taxon>
        <taxon>Proteus</taxon>
    </lineage>
</organism>
<dbReference type="AlphaFoldDB" id="A0A379FKA5"/>
<accession>A0A379FKA5</accession>